<dbReference type="Gene3D" id="3.40.30.10">
    <property type="entry name" value="Glutaredoxin"/>
    <property type="match status" value="1"/>
</dbReference>
<keyword evidence="3 5" id="KW-0560">Oxidoreductase</keyword>
<dbReference type="SUPFAM" id="SSF52833">
    <property type="entry name" value="Thioredoxin-like"/>
    <property type="match status" value="1"/>
</dbReference>
<dbReference type="RefSeq" id="WP_072709210.1">
    <property type="nucleotide sequence ID" value="NZ_FRCF01000003.1"/>
</dbReference>
<keyword evidence="7" id="KW-1185">Reference proteome</keyword>
<dbReference type="InterPro" id="IPR029759">
    <property type="entry name" value="GPX_AS"/>
</dbReference>
<accession>A0A1M7E640</accession>
<evidence type="ECO:0000313" key="6">
    <source>
        <dbReference type="EMBL" id="SHL87130.1"/>
    </source>
</evidence>
<evidence type="ECO:0000256" key="5">
    <source>
        <dbReference type="RuleBase" id="RU000499"/>
    </source>
</evidence>
<protein>
    <recommendedName>
        <fullName evidence="5">Glutathione peroxidase</fullName>
    </recommendedName>
</protein>
<dbReference type="Proteomes" id="UP000184206">
    <property type="component" value="Unassembled WGS sequence"/>
</dbReference>
<dbReference type="PROSITE" id="PS00460">
    <property type="entry name" value="GLUTATHIONE_PEROXID_1"/>
    <property type="match status" value="1"/>
</dbReference>
<dbReference type="PANTHER" id="PTHR11592:SF78">
    <property type="entry name" value="GLUTATHIONE PEROXIDASE"/>
    <property type="match status" value="1"/>
</dbReference>
<dbReference type="InterPro" id="IPR000889">
    <property type="entry name" value="Glutathione_peroxidase"/>
</dbReference>
<dbReference type="InterPro" id="IPR036249">
    <property type="entry name" value="Thioredoxin-like_sf"/>
</dbReference>
<comment type="similarity">
    <text evidence="1 5">Belongs to the glutathione peroxidase family.</text>
</comment>
<reference evidence="6 7" key="1">
    <citation type="submission" date="2016-11" db="EMBL/GenBank/DDBJ databases">
        <authorList>
            <person name="Jaros S."/>
            <person name="Januszkiewicz K."/>
            <person name="Wedrychowicz H."/>
        </authorList>
    </citation>
    <scope>NUCLEOTIDE SEQUENCE [LARGE SCALE GENOMIC DNA]</scope>
    <source>
        <strain evidence="6 7">DSM 16010</strain>
    </source>
</reference>
<gene>
    <name evidence="6" type="ORF">SAMN02745189_01111</name>
</gene>
<dbReference type="AlphaFoldDB" id="A0A1M7E640"/>
<keyword evidence="2 5" id="KW-0575">Peroxidase</keyword>
<dbReference type="OrthoDB" id="9789406at2"/>
<dbReference type="PANTHER" id="PTHR11592">
    <property type="entry name" value="GLUTATHIONE PEROXIDASE"/>
    <property type="match status" value="1"/>
</dbReference>
<proteinExistence type="inferred from homology"/>
<dbReference type="STRING" id="1123231.SAMN02745189_01111"/>
<sequence>MSIYDIEVRKTDGSTYKLEEYEGHPMLIVNTASKCGFANQFDGLEKLYQDHKEEGLIVLGFPSNEFGNQEPGSAEDAEESCRLNYGVTFPMHEKIEVNGDNQHPLYELLKSSQKGLFTDNIKWNFTKFLVDKDGEVVERFSPKTKPENIKKDLDKVL</sequence>
<evidence type="ECO:0000256" key="1">
    <source>
        <dbReference type="ARBA" id="ARBA00006926"/>
    </source>
</evidence>
<evidence type="ECO:0000256" key="4">
    <source>
        <dbReference type="PIRSR" id="PIRSR000303-1"/>
    </source>
</evidence>
<dbReference type="PRINTS" id="PR01011">
    <property type="entry name" value="GLUTPROXDASE"/>
</dbReference>
<dbReference type="GO" id="GO:0034599">
    <property type="term" value="P:cellular response to oxidative stress"/>
    <property type="evidence" value="ECO:0007669"/>
    <property type="project" value="TreeGrafter"/>
</dbReference>
<dbReference type="PIRSF" id="PIRSF000303">
    <property type="entry name" value="Glutathion_perox"/>
    <property type="match status" value="1"/>
</dbReference>
<dbReference type="EMBL" id="FRCF01000003">
    <property type="protein sequence ID" value="SHL87130.1"/>
    <property type="molecule type" value="Genomic_DNA"/>
</dbReference>
<dbReference type="FunFam" id="3.40.30.10:FF:000010">
    <property type="entry name" value="Glutathione peroxidase"/>
    <property type="match status" value="1"/>
</dbReference>
<dbReference type="CDD" id="cd00340">
    <property type="entry name" value="GSH_Peroxidase"/>
    <property type="match status" value="1"/>
</dbReference>
<dbReference type="GO" id="GO:0004601">
    <property type="term" value="F:peroxidase activity"/>
    <property type="evidence" value="ECO:0007669"/>
    <property type="project" value="UniProtKB-KW"/>
</dbReference>
<organism evidence="6 7">
    <name type="scientific">Lacicoccus alkaliphilus DSM 16010</name>
    <dbReference type="NCBI Taxonomy" id="1123231"/>
    <lineage>
        <taxon>Bacteria</taxon>
        <taxon>Bacillati</taxon>
        <taxon>Bacillota</taxon>
        <taxon>Bacilli</taxon>
        <taxon>Bacillales</taxon>
        <taxon>Salinicoccaceae</taxon>
        <taxon>Lacicoccus</taxon>
    </lineage>
</organism>
<evidence type="ECO:0000256" key="3">
    <source>
        <dbReference type="ARBA" id="ARBA00023002"/>
    </source>
</evidence>
<name>A0A1M7E640_9BACL</name>
<evidence type="ECO:0000313" key="7">
    <source>
        <dbReference type="Proteomes" id="UP000184206"/>
    </source>
</evidence>
<feature type="active site" evidence="4">
    <location>
        <position position="35"/>
    </location>
</feature>
<dbReference type="PROSITE" id="PS51355">
    <property type="entry name" value="GLUTATHIONE_PEROXID_3"/>
    <property type="match status" value="1"/>
</dbReference>
<dbReference type="Pfam" id="PF00255">
    <property type="entry name" value="GSHPx"/>
    <property type="match status" value="1"/>
</dbReference>
<evidence type="ECO:0000256" key="2">
    <source>
        <dbReference type="ARBA" id="ARBA00022559"/>
    </source>
</evidence>